<gene>
    <name evidence="2" type="ORF">UFOPK1440_00373</name>
</gene>
<name>A0A6J6BKM3_9ZZZZ</name>
<dbReference type="GO" id="GO:0007156">
    <property type="term" value="P:homophilic cell adhesion via plasma membrane adhesion molecules"/>
    <property type="evidence" value="ECO:0007669"/>
    <property type="project" value="InterPro"/>
</dbReference>
<protein>
    <submittedName>
        <fullName evidence="2">Unannotated protein</fullName>
    </submittedName>
</protein>
<organism evidence="2">
    <name type="scientific">freshwater metagenome</name>
    <dbReference type="NCBI Taxonomy" id="449393"/>
    <lineage>
        <taxon>unclassified sequences</taxon>
        <taxon>metagenomes</taxon>
        <taxon>ecological metagenomes</taxon>
    </lineage>
</organism>
<dbReference type="Gene3D" id="2.60.40.10">
    <property type="entry name" value="Immunoglobulins"/>
    <property type="match status" value="1"/>
</dbReference>
<sequence length="583" mass="56211">MPTAANAAISYLSSSTYFAYELYTSNGSWSRPYGVTSVDYLVVAGGGRGGGSQHSTHYAGGGGGGGGVRSGTLSVGQSSYTITVGSGQTATACSAGRGGNSSLAGTDITTISATGGGSGSCNTSTSDGAGGIDGNSGGSGGGGGAQVYAKTFGAGNFGNYTPTEGFAGGTAILDTGNATNQAGGGGGGATQAGANATTGCGGKGGNGFTSSITGSSLIYGGGGGGGTRMNACGGTAGTGGGGTGGTNGAQGTSGSNGFGGGGGGTSLANGNAGGGGTVIIRYAISNPDTPDLPAISDTGESNTDYITNQTSFSLTGFATGGATVQIYNGASTIGSACTANMTTGAYSCALSGLSAGTFTFSARASFGAGAAIASTSSLTVIVDTTMPGISPAAAISLAENQSSITTISCNETCTLVMTAGVDSASVTFTPITGVLVFKNAPDFEAPGDVGSDRTYALTIRGTDVAGNITTVNYVVTITNVNENSVLGAPSVAGSTMKGVRTDLVVTSNAPGKVRFFVDGKRIANCLAITTTGSYPNYSATCRWNPAATGRRTLVASITPSDSSFSTISSPSSIFWVQKRSSAR</sequence>
<dbReference type="GO" id="GO:0005509">
    <property type="term" value="F:calcium ion binding"/>
    <property type="evidence" value="ECO:0007669"/>
    <property type="project" value="InterPro"/>
</dbReference>
<dbReference type="InterPro" id="IPR002126">
    <property type="entry name" value="Cadherin-like_dom"/>
</dbReference>
<dbReference type="InterPro" id="IPR049304">
    <property type="entry name" value="Gly_rich_dom"/>
</dbReference>
<dbReference type="AlphaFoldDB" id="A0A6J6BKM3"/>
<proteinExistence type="predicted"/>
<accession>A0A6J6BKM3</accession>
<feature type="domain" description="Cadherin" evidence="1">
    <location>
        <begin position="421"/>
        <end position="491"/>
    </location>
</feature>
<dbReference type="Pfam" id="PF21722">
    <property type="entry name" value="Gly_rich_2"/>
    <property type="match status" value="1"/>
</dbReference>
<reference evidence="2" key="1">
    <citation type="submission" date="2020-05" db="EMBL/GenBank/DDBJ databases">
        <authorList>
            <person name="Chiriac C."/>
            <person name="Salcher M."/>
            <person name="Ghai R."/>
            <person name="Kavagutti S V."/>
        </authorList>
    </citation>
    <scope>NUCLEOTIDE SEQUENCE</scope>
</reference>
<dbReference type="Pfam" id="PF19077">
    <property type="entry name" value="Big_13"/>
    <property type="match status" value="1"/>
</dbReference>
<dbReference type="PROSITE" id="PS50268">
    <property type="entry name" value="CADHERIN_2"/>
    <property type="match status" value="1"/>
</dbReference>
<dbReference type="GO" id="GO:0016020">
    <property type="term" value="C:membrane"/>
    <property type="evidence" value="ECO:0007669"/>
    <property type="project" value="InterPro"/>
</dbReference>
<dbReference type="EMBL" id="CAEZSP010000011">
    <property type="protein sequence ID" value="CAB4539542.1"/>
    <property type="molecule type" value="Genomic_DNA"/>
</dbReference>
<evidence type="ECO:0000313" key="2">
    <source>
        <dbReference type="EMBL" id="CAB4539542.1"/>
    </source>
</evidence>
<dbReference type="InterPro" id="IPR013783">
    <property type="entry name" value="Ig-like_fold"/>
</dbReference>
<evidence type="ECO:0000259" key="1">
    <source>
        <dbReference type="PROSITE" id="PS50268"/>
    </source>
</evidence>
<dbReference type="InterPro" id="IPR044016">
    <property type="entry name" value="Big_13"/>
</dbReference>